<gene>
    <name evidence="2" type="ORF">J0J70_06635</name>
</gene>
<reference evidence="2" key="1">
    <citation type="submission" date="2021-03" db="EMBL/GenBank/DDBJ databases">
        <title>Comparative Genomics and Metabolomics in the genus Turicibacter.</title>
        <authorList>
            <person name="Maki J."/>
            <person name="Looft T."/>
        </authorList>
    </citation>
    <scope>NUCLEOTIDE SEQUENCE</scope>
    <source>
        <strain evidence="2">ISU324</strain>
    </source>
</reference>
<dbReference type="AlphaFoldDB" id="A0A9Q9FHR2"/>
<name>A0A9Q9FHR2_9FIRM</name>
<dbReference type="EMBL" id="CP071250">
    <property type="protein sequence ID" value="UUF09610.1"/>
    <property type="molecule type" value="Genomic_DNA"/>
</dbReference>
<protein>
    <submittedName>
        <fullName evidence="2">Uncharacterized protein</fullName>
    </submittedName>
</protein>
<organism evidence="2 3">
    <name type="scientific">Turicibacter bilis</name>
    <dbReference type="NCBI Taxonomy" id="2735723"/>
    <lineage>
        <taxon>Bacteria</taxon>
        <taxon>Bacillati</taxon>
        <taxon>Bacillota</taxon>
        <taxon>Erysipelotrichia</taxon>
        <taxon>Erysipelotrichales</taxon>
        <taxon>Turicibacteraceae</taxon>
        <taxon>Turicibacter</taxon>
    </lineage>
</organism>
<proteinExistence type="predicted"/>
<feature type="compositionally biased region" description="Polar residues" evidence="1">
    <location>
        <begin position="321"/>
        <end position="338"/>
    </location>
</feature>
<feature type="compositionally biased region" description="Polar residues" evidence="1">
    <location>
        <begin position="280"/>
        <end position="294"/>
    </location>
</feature>
<sequence length="419" mass="46453">MFGKLKKQKSRSPVEEMEQFYLNQFLNNPKIPPQGYNGMPQNGPGLNPMMGPNNSTGPQFQGQNGMGTPIGGFNSMINNGFNQNQVPMAANNFIPNQLPMMNNNLNPNQMPMMNNSLNPNSYPMMENNYNQTPMMNNSTNTPYSMMNNNVNSNPLPMMNNSYNQNPYTIMNNNFQQTPQMTNPMNTNPYNNFNTNQLPMMNNLNTNQLPNNNNNFNQPQMPSLINDTINSNIGAEPSPSTSFPRQFSFNDFSFSQPVQQTLPDLTPSLEDLTGTNILSNQYFRPNPVPTSSSGAGAQAEKEIQNVTPSTPTNNPTLTPTNAVGSTNPNIPTMPTNSAVLSPPPPTSVTDTLQSTPVVPIQTPQSYPSNQLATSVNPYPNYSAINNQNIDIYDVKNKVDNINIRLRKVESYLGFRPETTI</sequence>
<evidence type="ECO:0000256" key="1">
    <source>
        <dbReference type="SAM" id="MobiDB-lite"/>
    </source>
</evidence>
<dbReference type="RefSeq" id="WP_212725065.1">
    <property type="nucleotide sequence ID" value="NZ_CP071250.1"/>
</dbReference>
<accession>A0A9Q9FHR2</accession>
<evidence type="ECO:0000313" key="2">
    <source>
        <dbReference type="EMBL" id="UUF09610.1"/>
    </source>
</evidence>
<dbReference type="Proteomes" id="UP001058072">
    <property type="component" value="Chromosome"/>
</dbReference>
<feature type="compositionally biased region" description="Low complexity" evidence="1">
    <location>
        <begin position="304"/>
        <end position="320"/>
    </location>
</feature>
<evidence type="ECO:0000313" key="3">
    <source>
        <dbReference type="Proteomes" id="UP001058072"/>
    </source>
</evidence>
<feature type="region of interest" description="Disordered" evidence="1">
    <location>
        <begin position="280"/>
        <end position="351"/>
    </location>
</feature>